<keyword evidence="1" id="KW-0472">Membrane</keyword>
<dbReference type="Proteomes" id="UP000255517">
    <property type="component" value="Unassembled WGS sequence"/>
</dbReference>
<gene>
    <name evidence="2" type="ORF">NCTC13149_00330</name>
</gene>
<evidence type="ECO:0000313" key="3">
    <source>
        <dbReference type="Proteomes" id="UP000255517"/>
    </source>
</evidence>
<dbReference type="RefSeq" id="WP_233428278.1">
    <property type="nucleotide sequence ID" value="NZ_CAMUOS010000007.1"/>
</dbReference>
<evidence type="ECO:0000256" key="1">
    <source>
        <dbReference type="SAM" id="Phobius"/>
    </source>
</evidence>
<dbReference type="STRING" id="1122949.GCA_000378725_00899"/>
<organism evidence="2 3">
    <name type="scientific">Peptoniphilus lacrimalis</name>
    <dbReference type="NCBI Taxonomy" id="33031"/>
    <lineage>
        <taxon>Bacteria</taxon>
        <taxon>Bacillati</taxon>
        <taxon>Bacillota</taxon>
        <taxon>Tissierellia</taxon>
        <taxon>Tissierellales</taxon>
        <taxon>Peptoniphilaceae</taxon>
        <taxon>Peptoniphilus</taxon>
    </lineage>
</organism>
<protein>
    <submittedName>
        <fullName evidence="2">Uncharacterized protein</fullName>
    </submittedName>
</protein>
<accession>A0A379C399</accession>
<dbReference type="EMBL" id="UGSZ01000001">
    <property type="protein sequence ID" value="SUB56558.1"/>
    <property type="molecule type" value="Genomic_DNA"/>
</dbReference>
<name>A0A379C399_9FIRM</name>
<keyword evidence="1" id="KW-0812">Transmembrane</keyword>
<evidence type="ECO:0000313" key="2">
    <source>
        <dbReference type="EMBL" id="SUB56558.1"/>
    </source>
</evidence>
<feature type="transmembrane region" description="Helical" evidence="1">
    <location>
        <begin position="21"/>
        <end position="39"/>
    </location>
</feature>
<proteinExistence type="predicted"/>
<keyword evidence="1" id="KW-1133">Transmembrane helix</keyword>
<dbReference type="AlphaFoldDB" id="A0A379C399"/>
<reference evidence="2 3" key="1">
    <citation type="submission" date="2018-06" db="EMBL/GenBank/DDBJ databases">
        <authorList>
            <consortium name="Pathogen Informatics"/>
            <person name="Doyle S."/>
        </authorList>
    </citation>
    <scope>NUCLEOTIDE SEQUENCE [LARGE SCALE GENOMIC DNA]</scope>
    <source>
        <strain evidence="2 3">NCTC13149</strain>
    </source>
</reference>
<sequence length="179" mass="20283">MARKLNLKFTLKTKAYSLIELILALALSSILILCLSSIFNIGQLSLSKSFLERKSGEENSFVLDYIKDEISKAKYYYKTDADSSIVIVKDAVNNISTKGKYEHICYINYNKNIYRITFQASTLHKINVNNSSCDGKNKLAEGVSLKSNLDGNLLTLEIRDEKKTLIKKEIALRCIEVQE</sequence>